<dbReference type="Gene3D" id="3.40.50.2020">
    <property type="match status" value="1"/>
</dbReference>
<evidence type="ECO:0000259" key="2">
    <source>
        <dbReference type="Pfam" id="PF24390"/>
    </source>
</evidence>
<dbReference type="CDD" id="cd06223">
    <property type="entry name" value="PRTases_typeI"/>
    <property type="match status" value="1"/>
</dbReference>
<dbReference type="RefSeq" id="WP_249310104.1">
    <property type="nucleotide sequence ID" value="NZ_JACRSZ010000030.1"/>
</dbReference>
<protein>
    <submittedName>
        <fullName evidence="3">Phosphoribosyltransferase</fullName>
    </submittedName>
</protein>
<gene>
    <name evidence="3" type="ORF">H8716_16620</name>
</gene>
<dbReference type="InterPro" id="IPR029057">
    <property type="entry name" value="PRTase-like"/>
</dbReference>
<sequence>MLKEEKYRKNIDSVILIDDFIGSGETALGCMAYLDFLRQEGKKMYILAMVAQKEGINNIQKEGIPVFADVVREKGISDQFEKEEAQQKLDEMKKISKLLKVPSEMYLGFLQAESLVAMNKTPNNTFPVYWHEKKGHSRAPFPRKENVKMIRKENKEQERYERRN</sequence>
<dbReference type="Pfam" id="PF24390">
    <property type="entry name" value="PRTase-CE"/>
    <property type="match status" value="1"/>
</dbReference>
<dbReference type="Proteomes" id="UP000657421">
    <property type="component" value="Unassembled WGS sequence"/>
</dbReference>
<accession>A0ABR7NE34</accession>
<dbReference type="GO" id="GO:0016757">
    <property type="term" value="F:glycosyltransferase activity"/>
    <property type="evidence" value="ECO:0007669"/>
    <property type="project" value="UniProtKB-KW"/>
</dbReference>
<name>A0ABR7NE34_9FIRM</name>
<evidence type="ECO:0000256" key="1">
    <source>
        <dbReference type="SAM" id="MobiDB-lite"/>
    </source>
</evidence>
<feature type="compositionally biased region" description="Basic and acidic residues" evidence="1">
    <location>
        <begin position="142"/>
        <end position="164"/>
    </location>
</feature>
<dbReference type="InterPro" id="IPR056920">
    <property type="entry name" value="PRTase-CE"/>
</dbReference>
<evidence type="ECO:0000313" key="4">
    <source>
        <dbReference type="Proteomes" id="UP000657421"/>
    </source>
</evidence>
<evidence type="ECO:0000313" key="3">
    <source>
        <dbReference type="EMBL" id="MBC8574659.1"/>
    </source>
</evidence>
<dbReference type="EMBL" id="JACRSZ010000030">
    <property type="protein sequence ID" value="MBC8574659.1"/>
    <property type="molecule type" value="Genomic_DNA"/>
</dbReference>
<keyword evidence="3" id="KW-0808">Transferase</keyword>
<dbReference type="InterPro" id="IPR000836">
    <property type="entry name" value="PRTase_dom"/>
</dbReference>
<reference evidence="3 4" key="1">
    <citation type="submission" date="2020-08" db="EMBL/GenBank/DDBJ databases">
        <title>Genome public.</title>
        <authorList>
            <person name="Liu C."/>
            <person name="Sun Q."/>
        </authorList>
    </citation>
    <scope>NUCLEOTIDE SEQUENCE [LARGE SCALE GENOMIC DNA]</scope>
    <source>
        <strain evidence="3 4">NSJ-46</strain>
    </source>
</reference>
<organism evidence="3 4">
    <name type="scientific">Jingyaoa shaoxingensis</name>
    <dbReference type="NCBI Taxonomy" id="2763671"/>
    <lineage>
        <taxon>Bacteria</taxon>
        <taxon>Bacillati</taxon>
        <taxon>Bacillota</taxon>
        <taxon>Clostridia</taxon>
        <taxon>Lachnospirales</taxon>
        <taxon>Lachnospiraceae</taxon>
        <taxon>Jingyaoa</taxon>
    </lineage>
</organism>
<keyword evidence="4" id="KW-1185">Reference proteome</keyword>
<comment type="caution">
    <text evidence="3">The sequence shown here is derived from an EMBL/GenBank/DDBJ whole genome shotgun (WGS) entry which is preliminary data.</text>
</comment>
<feature type="domain" description="PRTase-CE" evidence="2">
    <location>
        <begin position="8"/>
        <end position="135"/>
    </location>
</feature>
<feature type="region of interest" description="Disordered" evidence="1">
    <location>
        <begin position="136"/>
        <end position="164"/>
    </location>
</feature>
<dbReference type="SUPFAM" id="SSF53271">
    <property type="entry name" value="PRTase-like"/>
    <property type="match status" value="1"/>
</dbReference>
<proteinExistence type="predicted"/>
<keyword evidence="3" id="KW-0328">Glycosyltransferase</keyword>